<evidence type="ECO:0000259" key="1">
    <source>
        <dbReference type="Pfam" id="PF06985"/>
    </source>
</evidence>
<dbReference type="InterPro" id="IPR010730">
    <property type="entry name" value="HET"/>
</dbReference>
<dbReference type="PANTHER" id="PTHR10622:SF12">
    <property type="entry name" value="HET DOMAIN-CONTAINING PROTEIN"/>
    <property type="match status" value="1"/>
</dbReference>
<comment type="caution">
    <text evidence="2">The sequence shown here is derived from an EMBL/GenBank/DDBJ whole genome shotgun (WGS) entry which is preliminary data.</text>
</comment>
<proteinExistence type="predicted"/>
<dbReference type="PANTHER" id="PTHR10622">
    <property type="entry name" value="HET DOMAIN-CONTAINING PROTEIN"/>
    <property type="match status" value="1"/>
</dbReference>
<dbReference type="EMBL" id="MU866148">
    <property type="protein sequence ID" value="KAK4178078.1"/>
    <property type="molecule type" value="Genomic_DNA"/>
</dbReference>
<evidence type="ECO:0000313" key="2">
    <source>
        <dbReference type="EMBL" id="KAK4178078.1"/>
    </source>
</evidence>
<dbReference type="Proteomes" id="UP001302321">
    <property type="component" value="Unassembled WGS sequence"/>
</dbReference>
<keyword evidence="3" id="KW-1185">Reference proteome</keyword>
<dbReference type="AlphaFoldDB" id="A0AAN6WAK9"/>
<accession>A0AAN6WAK9</accession>
<protein>
    <submittedName>
        <fullName evidence="2">Vegetative incompatibility protein HET-E-1</fullName>
    </submittedName>
</protein>
<dbReference type="Pfam" id="PF06985">
    <property type="entry name" value="HET"/>
    <property type="match status" value="1"/>
</dbReference>
<reference evidence="2" key="1">
    <citation type="journal article" date="2023" name="Mol. Phylogenet. Evol.">
        <title>Genome-scale phylogeny and comparative genomics of the fungal order Sordariales.</title>
        <authorList>
            <person name="Hensen N."/>
            <person name="Bonometti L."/>
            <person name="Westerberg I."/>
            <person name="Brannstrom I.O."/>
            <person name="Guillou S."/>
            <person name="Cros-Aarteil S."/>
            <person name="Calhoun S."/>
            <person name="Haridas S."/>
            <person name="Kuo A."/>
            <person name="Mondo S."/>
            <person name="Pangilinan J."/>
            <person name="Riley R."/>
            <person name="LaButti K."/>
            <person name="Andreopoulos B."/>
            <person name="Lipzen A."/>
            <person name="Chen C."/>
            <person name="Yan M."/>
            <person name="Daum C."/>
            <person name="Ng V."/>
            <person name="Clum A."/>
            <person name="Steindorff A."/>
            <person name="Ohm R.A."/>
            <person name="Martin F."/>
            <person name="Silar P."/>
            <person name="Natvig D.O."/>
            <person name="Lalanne C."/>
            <person name="Gautier V."/>
            <person name="Ament-Velasquez S.L."/>
            <person name="Kruys A."/>
            <person name="Hutchinson M.I."/>
            <person name="Powell A.J."/>
            <person name="Barry K."/>
            <person name="Miller A.N."/>
            <person name="Grigoriev I.V."/>
            <person name="Debuchy R."/>
            <person name="Gladieux P."/>
            <person name="Hiltunen Thoren M."/>
            <person name="Johannesson H."/>
        </authorList>
    </citation>
    <scope>NUCLEOTIDE SEQUENCE</scope>
    <source>
        <strain evidence="2">CBS 892.96</strain>
    </source>
</reference>
<organism evidence="2 3">
    <name type="scientific">Triangularia setosa</name>
    <dbReference type="NCBI Taxonomy" id="2587417"/>
    <lineage>
        <taxon>Eukaryota</taxon>
        <taxon>Fungi</taxon>
        <taxon>Dikarya</taxon>
        <taxon>Ascomycota</taxon>
        <taxon>Pezizomycotina</taxon>
        <taxon>Sordariomycetes</taxon>
        <taxon>Sordariomycetidae</taxon>
        <taxon>Sordariales</taxon>
        <taxon>Podosporaceae</taxon>
        <taxon>Triangularia</taxon>
    </lineage>
</organism>
<reference evidence="2" key="2">
    <citation type="submission" date="2023-05" db="EMBL/GenBank/DDBJ databases">
        <authorList>
            <consortium name="Lawrence Berkeley National Laboratory"/>
            <person name="Steindorff A."/>
            <person name="Hensen N."/>
            <person name="Bonometti L."/>
            <person name="Westerberg I."/>
            <person name="Brannstrom I.O."/>
            <person name="Guillou S."/>
            <person name="Cros-Aarteil S."/>
            <person name="Calhoun S."/>
            <person name="Haridas S."/>
            <person name="Kuo A."/>
            <person name="Mondo S."/>
            <person name="Pangilinan J."/>
            <person name="Riley R."/>
            <person name="Labutti K."/>
            <person name="Andreopoulos B."/>
            <person name="Lipzen A."/>
            <person name="Chen C."/>
            <person name="Yanf M."/>
            <person name="Daum C."/>
            <person name="Ng V."/>
            <person name="Clum A."/>
            <person name="Ohm R."/>
            <person name="Martin F."/>
            <person name="Silar P."/>
            <person name="Natvig D."/>
            <person name="Lalanne C."/>
            <person name="Gautier V."/>
            <person name="Ament-Velasquez S.L."/>
            <person name="Kruys A."/>
            <person name="Hutchinson M.I."/>
            <person name="Powell A.J."/>
            <person name="Barry K."/>
            <person name="Miller A.N."/>
            <person name="Grigoriev I.V."/>
            <person name="Debuchy R."/>
            <person name="Gladieux P."/>
            <person name="Thoren M.H."/>
            <person name="Johannesson H."/>
        </authorList>
    </citation>
    <scope>NUCLEOTIDE SEQUENCE</scope>
    <source>
        <strain evidence="2">CBS 892.96</strain>
    </source>
</reference>
<sequence>MKLLSVKDIAAVDFTNTQIPRYAILSHTWEEEEVTFGQLADPQSVQKIGYAKIRNTCLLAAQDGFDYAWVDTCCIDKSSSAELSEAINSMFYWYQQAAVCYVYLSDLHPDTDLSSDSGLASCRWFTRGWTLQELIAPRNVRFYDRKWNFRGTKMDINRQIHGITGIPESLLRHESSVFDFAIAQRMSWAAKRETTRIEDTAYCLLGLFDISMSPRYGERMEAFTRLQKKIIKQPTAELSIFAWTNENAKASDVSGVLAESPKFFKDCTNTEASFQDSIYRNLALTTRGIQVDASIHQIKTGDHHKRCVLFLQLEISGAAVGISLRKISGNVYARLNPSTLVDLNRYDVNWNSHLYYQLPVESILLARSLPHHHPFHPTDAVLGNRYSALKVRYAVDLRLPNLPLGADRPYQIYPVGNWDSHHECFFGTNKMSYGYCAFFFYAGLEEFFVACFWWNVNQPRAVIAPLKQIGGATIVLLQNSLNDMRFECAGQTERMITRLLKDNVFDGSFPLKMPLLVNKTQEPVRVALNLTTTKEELPEICINPVTILMIRVALVTPECFPETQTDDGLVGFRMGDVFSFGQNLCRVKT</sequence>
<gene>
    <name evidence="2" type="ORF">QBC36DRAFT_325730</name>
</gene>
<name>A0AAN6WAK9_9PEZI</name>
<evidence type="ECO:0000313" key="3">
    <source>
        <dbReference type="Proteomes" id="UP001302321"/>
    </source>
</evidence>
<feature type="domain" description="Heterokaryon incompatibility" evidence="1">
    <location>
        <begin position="22"/>
        <end position="111"/>
    </location>
</feature>